<dbReference type="Proteomes" id="UP000294823">
    <property type="component" value="Unassembled WGS sequence"/>
</dbReference>
<dbReference type="Pfam" id="PF00873">
    <property type="entry name" value="ACR_tran"/>
    <property type="match status" value="1"/>
</dbReference>
<organism evidence="1 2">
    <name type="scientific">Halomonas marinisediminis</name>
    <dbReference type="NCBI Taxonomy" id="2546095"/>
    <lineage>
        <taxon>Bacteria</taxon>
        <taxon>Pseudomonadati</taxon>
        <taxon>Pseudomonadota</taxon>
        <taxon>Gammaproteobacteria</taxon>
        <taxon>Oceanospirillales</taxon>
        <taxon>Halomonadaceae</taxon>
        <taxon>Halomonas</taxon>
    </lineage>
</organism>
<gene>
    <name evidence="1" type="ORF">E0702_18710</name>
</gene>
<dbReference type="SUPFAM" id="SSF82693">
    <property type="entry name" value="Multidrug efflux transporter AcrB pore domain, PN1, PN2, PC1 and PC2 subdomains"/>
    <property type="match status" value="1"/>
</dbReference>
<proteinExistence type="predicted"/>
<feature type="non-terminal residue" evidence="1">
    <location>
        <position position="74"/>
    </location>
</feature>
<protein>
    <submittedName>
        <fullName evidence="1">Efflux RND transporter permease subunit</fullName>
    </submittedName>
</protein>
<dbReference type="EMBL" id="SLTR01000838">
    <property type="protein sequence ID" value="TDA70766.1"/>
    <property type="molecule type" value="Genomic_DNA"/>
</dbReference>
<feature type="non-terminal residue" evidence="1">
    <location>
        <position position="1"/>
    </location>
</feature>
<sequence>KVELDAFSYSSKSRSKGYPSISFGVFQTPGSNAQEIIEKLYDKLDELQEDFPPGMEYIINYDTNKFLTASMNKV</sequence>
<name>A0ABY2D1U5_9GAMM</name>
<dbReference type="InterPro" id="IPR001036">
    <property type="entry name" value="Acrflvin-R"/>
</dbReference>
<reference evidence="1 2" key="1">
    <citation type="submission" date="2019-03" db="EMBL/GenBank/DDBJ databases">
        <title>Halomonas marinisediminis sp. nov., a moderately halophilic bacterium isolated from the Bohai Gulf.</title>
        <authorList>
            <person name="Ji X."/>
        </authorList>
    </citation>
    <scope>NUCLEOTIDE SEQUENCE [LARGE SCALE GENOMIC DNA]</scope>
    <source>
        <strain evidence="1 2">204</strain>
    </source>
</reference>
<accession>A0ABY2D1U5</accession>
<comment type="caution">
    <text evidence="1">The sequence shown here is derived from an EMBL/GenBank/DDBJ whole genome shotgun (WGS) entry which is preliminary data.</text>
</comment>
<evidence type="ECO:0000313" key="1">
    <source>
        <dbReference type="EMBL" id="TDA70766.1"/>
    </source>
</evidence>
<evidence type="ECO:0000313" key="2">
    <source>
        <dbReference type="Proteomes" id="UP000294823"/>
    </source>
</evidence>
<dbReference type="Gene3D" id="3.30.70.1320">
    <property type="entry name" value="Multidrug efflux transporter AcrB pore domain like"/>
    <property type="match status" value="1"/>
</dbReference>
<keyword evidence="2" id="KW-1185">Reference proteome</keyword>